<name>K3X3L4_GLOUD</name>
<organism evidence="1 2">
    <name type="scientific">Globisporangium ultimum (strain ATCC 200006 / CBS 805.95 / DAOM BR144)</name>
    <name type="common">Pythium ultimum</name>
    <dbReference type="NCBI Taxonomy" id="431595"/>
    <lineage>
        <taxon>Eukaryota</taxon>
        <taxon>Sar</taxon>
        <taxon>Stramenopiles</taxon>
        <taxon>Oomycota</taxon>
        <taxon>Peronosporomycetes</taxon>
        <taxon>Pythiales</taxon>
        <taxon>Pythiaceae</taxon>
        <taxon>Globisporangium</taxon>
    </lineage>
</organism>
<reference evidence="2" key="2">
    <citation type="submission" date="2010-04" db="EMBL/GenBank/DDBJ databases">
        <authorList>
            <person name="Buell R."/>
            <person name="Hamilton J."/>
            <person name="Hostetler J."/>
        </authorList>
    </citation>
    <scope>NUCLEOTIDE SEQUENCE [LARGE SCALE GENOMIC DNA]</scope>
    <source>
        <strain evidence="2">DAOM:BR144</strain>
    </source>
</reference>
<evidence type="ECO:0000313" key="1">
    <source>
        <dbReference type="EnsemblProtists" id="PYU1_T011813"/>
    </source>
</evidence>
<dbReference type="GO" id="GO:0005739">
    <property type="term" value="C:mitochondrion"/>
    <property type="evidence" value="ECO:0007669"/>
    <property type="project" value="TreeGrafter"/>
</dbReference>
<dbReference type="SMART" id="SM00248">
    <property type="entry name" value="ANK"/>
    <property type="match status" value="2"/>
</dbReference>
<dbReference type="AlphaFoldDB" id="K3X3L4"/>
<reference evidence="2" key="1">
    <citation type="journal article" date="2010" name="Genome Biol.">
        <title>Genome sequence of the necrotrophic plant pathogen Pythium ultimum reveals original pathogenicity mechanisms and effector repertoire.</title>
        <authorList>
            <person name="Levesque C.A."/>
            <person name="Brouwer H."/>
            <person name="Cano L."/>
            <person name="Hamilton J.P."/>
            <person name="Holt C."/>
            <person name="Huitema E."/>
            <person name="Raffaele S."/>
            <person name="Robideau G.P."/>
            <person name="Thines M."/>
            <person name="Win J."/>
            <person name="Zerillo M.M."/>
            <person name="Beakes G.W."/>
            <person name="Boore J.L."/>
            <person name="Busam D."/>
            <person name="Dumas B."/>
            <person name="Ferriera S."/>
            <person name="Fuerstenberg S.I."/>
            <person name="Gachon C.M."/>
            <person name="Gaulin E."/>
            <person name="Govers F."/>
            <person name="Grenville-Briggs L."/>
            <person name="Horner N."/>
            <person name="Hostetler J."/>
            <person name="Jiang R.H."/>
            <person name="Johnson J."/>
            <person name="Krajaejun T."/>
            <person name="Lin H."/>
            <person name="Meijer H.J."/>
            <person name="Moore B."/>
            <person name="Morris P."/>
            <person name="Phuntmart V."/>
            <person name="Puiu D."/>
            <person name="Shetty J."/>
            <person name="Stajich J.E."/>
            <person name="Tripathy S."/>
            <person name="Wawra S."/>
            <person name="van West P."/>
            <person name="Whitty B.R."/>
            <person name="Coutinho P.M."/>
            <person name="Henrissat B."/>
            <person name="Martin F."/>
            <person name="Thomas P.D."/>
            <person name="Tyler B.M."/>
            <person name="De Vries R.P."/>
            <person name="Kamoun S."/>
            <person name="Yandell M."/>
            <person name="Tisserat N."/>
            <person name="Buell C.R."/>
        </authorList>
    </citation>
    <scope>NUCLEOTIDE SEQUENCE</scope>
    <source>
        <strain evidence="2">DAOM:BR144</strain>
    </source>
</reference>
<dbReference type="InterPro" id="IPR036770">
    <property type="entry name" value="Ankyrin_rpt-contain_sf"/>
</dbReference>
<dbReference type="Proteomes" id="UP000019132">
    <property type="component" value="Unassembled WGS sequence"/>
</dbReference>
<dbReference type="EMBL" id="GL376637">
    <property type="status" value="NOT_ANNOTATED_CDS"/>
    <property type="molecule type" value="Genomic_DNA"/>
</dbReference>
<reference evidence="1" key="3">
    <citation type="submission" date="2015-02" db="UniProtKB">
        <authorList>
            <consortium name="EnsemblProtists"/>
        </authorList>
    </citation>
    <scope>IDENTIFICATION</scope>
    <source>
        <strain evidence="1">DAOM BR144</strain>
    </source>
</reference>
<dbReference type="Pfam" id="PF10032">
    <property type="entry name" value="Pho88"/>
    <property type="match status" value="1"/>
</dbReference>
<proteinExistence type="predicted"/>
<dbReference type="PANTHER" id="PTHR28112">
    <property type="entry name" value="SRP-INDEPENDENT TARGETING PROTEIN 3"/>
    <property type="match status" value="1"/>
</dbReference>
<dbReference type="InterPro" id="IPR002110">
    <property type="entry name" value="Ankyrin_rpt"/>
</dbReference>
<dbReference type="eggNOG" id="KOG4554">
    <property type="taxonomic scope" value="Eukaryota"/>
</dbReference>
<dbReference type="GO" id="GO:0005783">
    <property type="term" value="C:endoplasmic reticulum"/>
    <property type="evidence" value="ECO:0007669"/>
    <property type="project" value="InterPro"/>
</dbReference>
<dbReference type="SUPFAM" id="SSF48403">
    <property type="entry name" value="Ankyrin repeat"/>
    <property type="match status" value="1"/>
</dbReference>
<keyword evidence="2" id="KW-1185">Reference proteome</keyword>
<dbReference type="InterPro" id="IPR012098">
    <property type="entry name" value="SND3_fun"/>
</dbReference>
<dbReference type="GO" id="GO:0045047">
    <property type="term" value="P:protein targeting to ER"/>
    <property type="evidence" value="ECO:0007669"/>
    <property type="project" value="InterPro"/>
</dbReference>
<dbReference type="VEuPathDB" id="FungiDB:PYU1_G011787"/>
<dbReference type="InParanoid" id="K3X3L4"/>
<dbReference type="Pfam" id="PF12796">
    <property type="entry name" value="Ank_2"/>
    <property type="match status" value="1"/>
</dbReference>
<evidence type="ECO:0000313" key="2">
    <source>
        <dbReference type="Proteomes" id="UP000019132"/>
    </source>
</evidence>
<dbReference type="Gene3D" id="1.25.40.20">
    <property type="entry name" value="Ankyrin repeat-containing domain"/>
    <property type="match status" value="1"/>
</dbReference>
<dbReference type="OMA" id="LPMMFLM"/>
<dbReference type="HOGENOM" id="CLU_807714_0_0_1"/>
<accession>K3X3L4</accession>
<protein>
    <submittedName>
        <fullName evidence="1">Uncharacterized protein</fullName>
    </submittedName>
</protein>
<sequence length="354" mass="38566">MATKQSPMRMMVMLPMMFLMGKIDFENSAILNSARAAFLLCQVVSLLLGLYIKKKIEEKNDTRKIYVPGPKSPFDPTPNYDDVTETTYVTHELTKVNEFIKQTCIGAAISSFIHFKMGVNHVVLIQAVMTPMNLWDNQLVKAYVLGRQTGRMWGERIEGETNEEAAIANGITPDGAAADAQPAKSSVKTVDLTPAEAITKALNDGAEADFDELWAAVKSSVNTVSKEDHWTALMVACGSPIDTTDFIFNIISAGADVTAVDGDGWSALHWSAYHGRPEAAETLLEACQPALVAELLQIKASDGRTAKEIAKEENHSDVVDIINKFEDAAASASVAKDDAELRQRKPVTSVEDVD</sequence>
<dbReference type="PANTHER" id="PTHR28112:SF1">
    <property type="entry name" value="SRP-INDEPENDENT TARGETING PROTEIN 3"/>
    <property type="match status" value="1"/>
</dbReference>
<dbReference type="EnsemblProtists" id="PYU1_T011813">
    <property type="protein sequence ID" value="PYU1_T011813"/>
    <property type="gene ID" value="PYU1_G011787"/>
</dbReference>